<feature type="compositionally biased region" description="Basic and acidic residues" evidence="1">
    <location>
        <begin position="111"/>
        <end position="123"/>
    </location>
</feature>
<evidence type="ECO:0000256" key="1">
    <source>
        <dbReference type="SAM" id="MobiDB-lite"/>
    </source>
</evidence>
<evidence type="ECO:0000313" key="2">
    <source>
        <dbReference type="EnsemblPlants" id="TraesCS4B02G315200.1.cds1"/>
    </source>
</evidence>
<dbReference type="AlphaFoldDB" id="A0A3B6IVX6"/>
<dbReference type="Pfam" id="PF05340">
    <property type="entry name" value="DUF740"/>
    <property type="match status" value="2"/>
</dbReference>
<organism evidence="2">
    <name type="scientific">Triticum aestivum</name>
    <name type="common">Wheat</name>
    <dbReference type="NCBI Taxonomy" id="4565"/>
    <lineage>
        <taxon>Eukaryota</taxon>
        <taxon>Viridiplantae</taxon>
        <taxon>Streptophyta</taxon>
        <taxon>Embryophyta</taxon>
        <taxon>Tracheophyta</taxon>
        <taxon>Spermatophyta</taxon>
        <taxon>Magnoliopsida</taxon>
        <taxon>Liliopsida</taxon>
        <taxon>Poales</taxon>
        <taxon>Poaceae</taxon>
        <taxon>BOP clade</taxon>
        <taxon>Pooideae</taxon>
        <taxon>Triticodae</taxon>
        <taxon>Triticeae</taxon>
        <taxon>Triticinae</taxon>
        <taxon>Triticum</taxon>
    </lineage>
</organism>
<dbReference type="GeneID" id="123093520"/>
<sequence>MEGPHPLPEPEAGTGTEEPVTGRRCGRHPDQPLNGVCSACLVERLSSVRSPEIVEVASSSSRDPDARSLPVPVPASGDQEDQGKLRRTLMLLFQMDDSGAAADRPGANRPPDAKDPGASEADHPGGGGRKWMGASWLRAILPRRGARRRGTKEEEEEPSRPSGAVDPHPGDASGGPSPPLVERRASFRRSCEWMICREPPRGSSLDPPRHSWDGSMVGRAFACSFACLDEPSDGVTRVRQGNAEESARERPAAEVAAESRNGGHSADVGGEGPRFRGRRSCSDAGPEITVAASGVRRRRSNRWSRVWDRSITSPLKEFVRKGEHALDRSFSESRRETRRCKNGEMTDIENGEIQHGRNGSVLPGRASQGSSRSSQAAVANGDAQNFRVDWLKNKECRIGRSRSVHYTSPGNFDNGMLRFYLTPMRSNRAANRGRRRSSRLFGRGLFGFV</sequence>
<reference evidence="2" key="2">
    <citation type="submission" date="2018-10" db="UniProtKB">
        <authorList>
            <consortium name="EnsemblPlants"/>
        </authorList>
    </citation>
    <scope>IDENTIFICATION</scope>
</reference>
<feature type="region of interest" description="Disordered" evidence="1">
    <location>
        <begin position="50"/>
        <end position="184"/>
    </location>
</feature>
<feature type="compositionally biased region" description="Basic and acidic residues" evidence="1">
    <location>
        <begin position="324"/>
        <end position="344"/>
    </location>
</feature>
<feature type="compositionally biased region" description="Low complexity" evidence="1">
    <location>
        <begin position="364"/>
        <end position="377"/>
    </location>
</feature>
<gene>
    <name evidence="2" type="primary">LOC123093520</name>
</gene>
<proteinExistence type="predicted"/>
<dbReference type="OrthoDB" id="681577at2759"/>
<feature type="region of interest" description="Disordered" evidence="1">
    <location>
        <begin position="324"/>
        <end position="380"/>
    </location>
</feature>
<evidence type="ECO:0000313" key="3">
    <source>
        <dbReference type="Proteomes" id="UP000019116"/>
    </source>
</evidence>
<dbReference type="Proteomes" id="UP000019116">
    <property type="component" value="Chromosome 4B"/>
</dbReference>
<feature type="region of interest" description="Disordered" evidence="1">
    <location>
        <begin position="239"/>
        <end position="284"/>
    </location>
</feature>
<feature type="compositionally biased region" description="Low complexity" evidence="1">
    <location>
        <begin position="10"/>
        <end position="19"/>
    </location>
</feature>
<dbReference type="PaxDb" id="4565-Traes_4BL_AB994752F.1"/>
<dbReference type="PANTHER" id="PTHR31659">
    <property type="entry name" value="PROTEIN: UPF0503-LIKE PROTEIN, PUTATIVE (DUF740)-RELATED"/>
    <property type="match status" value="1"/>
</dbReference>
<keyword evidence="3" id="KW-1185">Reference proteome</keyword>
<protein>
    <submittedName>
        <fullName evidence="2">Uncharacterized protein</fullName>
    </submittedName>
</protein>
<reference evidence="2" key="1">
    <citation type="submission" date="2018-08" db="EMBL/GenBank/DDBJ databases">
        <authorList>
            <person name="Rossello M."/>
        </authorList>
    </citation>
    <scope>NUCLEOTIDE SEQUENCE [LARGE SCALE GENOMIC DNA]</scope>
    <source>
        <strain evidence="2">cv. Chinese Spring</strain>
    </source>
</reference>
<dbReference type="InterPro" id="IPR008004">
    <property type="entry name" value="OCTOPUS-like"/>
</dbReference>
<dbReference type="RefSeq" id="XP_044371440.1">
    <property type="nucleotide sequence ID" value="XM_044515505.1"/>
</dbReference>
<dbReference type="EnsemblPlants" id="TraesCS4B02G315200.1">
    <property type="protein sequence ID" value="TraesCS4B02G315200.1.cds1"/>
    <property type="gene ID" value="TraesCS4B02G315200"/>
</dbReference>
<dbReference type="OMA" id="SCEWMIC"/>
<feature type="region of interest" description="Disordered" evidence="1">
    <location>
        <begin position="1"/>
        <end position="33"/>
    </location>
</feature>
<dbReference type="PANTHER" id="PTHR31659:SF25">
    <property type="entry name" value="OS03G0148400 PROTEIN"/>
    <property type="match status" value="1"/>
</dbReference>
<name>A0A3B6IVX6_WHEAT</name>
<dbReference type="Gramene" id="TraesCS4B03G0818900.1">
    <property type="protein sequence ID" value="TraesCS4B03G0818900.1.CDS1"/>
    <property type="gene ID" value="TraesCS4B03G0818900"/>
</dbReference>
<accession>A0A3B6IVX6</accession>
<dbReference type="Gramene" id="TraesCS4B02G315200.1">
    <property type="protein sequence ID" value="TraesCS4B02G315200.1.cds1"/>
    <property type="gene ID" value="TraesCS4B02G315200"/>
</dbReference>